<dbReference type="GO" id="GO:0005634">
    <property type="term" value="C:nucleus"/>
    <property type="evidence" value="ECO:0007669"/>
    <property type="project" value="InterPro"/>
</dbReference>
<evidence type="ECO:0000256" key="1">
    <source>
        <dbReference type="SAM" id="Coils"/>
    </source>
</evidence>
<dbReference type="Proteomes" id="UP001356427">
    <property type="component" value="Unassembled WGS sequence"/>
</dbReference>
<sequence>MPSQNWKKKLLKERRKQRERVALKMDLPGVSIADGNDSSMFSLATINKAKDIISELDLDGDAESELRQTAKGKKGKAQEEPVTSQPEEEEAGPSQEAGAEGDSDSDLDNSSNEDHESFNWCACVTPGKRVRIMNAEGLALGCQIATSKKRERDLVDGSFHRFVSSEDQCEVPEWFVDDEKKHRNKPIPVTKKMVEEYKAKWKEINARPIKRVAEAKARKKRRMLKKMESAKKKAEAVVNTVDIGEREKMAQLKSIYKKAGVGKDKREVMYIMAKKGSETKRVRRPAGVKGQFKVVEGRVKILLSEPLCFNVGPDKVAH</sequence>
<dbReference type="GO" id="GO:0006364">
    <property type="term" value="P:rRNA processing"/>
    <property type="evidence" value="ECO:0007669"/>
    <property type="project" value="InterPro"/>
</dbReference>
<gene>
    <name evidence="4" type="ORF">J4Q44_G00159300</name>
</gene>
<organism evidence="4 5">
    <name type="scientific">Coregonus suidteri</name>
    <dbReference type="NCBI Taxonomy" id="861788"/>
    <lineage>
        <taxon>Eukaryota</taxon>
        <taxon>Metazoa</taxon>
        <taxon>Chordata</taxon>
        <taxon>Craniata</taxon>
        <taxon>Vertebrata</taxon>
        <taxon>Euteleostomi</taxon>
        <taxon>Actinopterygii</taxon>
        <taxon>Neopterygii</taxon>
        <taxon>Teleostei</taxon>
        <taxon>Protacanthopterygii</taxon>
        <taxon>Salmoniformes</taxon>
        <taxon>Salmonidae</taxon>
        <taxon>Coregoninae</taxon>
        <taxon>Coregonus</taxon>
    </lineage>
</organism>
<evidence type="ECO:0000259" key="3">
    <source>
        <dbReference type="Pfam" id="PF07780"/>
    </source>
</evidence>
<feature type="coiled-coil region" evidence="1">
    <location>
        <begin position="210"/>
        <end position="237"/>
    </location>
</feature>
<evidence type="ECO:0000313" key="5">
    <source>
        <dbReference type="Proteomes" id="UP001356427"/>
    </source>
</evidence>
<name>A0AAN8M0B5_9TELE</name>
<protein>
    <recommendedName>
        <fullName evidence="3">Ribosomal RNA methyltransferase SPB1-like C-terminal domain-containing protein</fullName>
    </recommendedName>
</protein>
<keyword evidence="5" id="KW-1185">Reference proteome</keyword>
<keyword evidence="1" id="KW-0175">Coiled coil</keyword>
<feature type="region of interest" description="Disordered" evidence="2">
    <location>
        <begin position="57"/>
        <end position="115"/>
    </location>
</feature>
<proteinExistence type="predicted"/>
<dbReference type="GO" id="GO:0008168">
    <property type="term" value="F:methyltransferase activity"/>
    <property type="evidence" value="ECO:0007669"/>
    <property type="project" value="InterPro"/>
</dbReference>
<evidence type="ECO:0000313" key="4">
    <source>
        <dbReference type="EMBL" id="KAK6314471.1"/>
    </source>
</evidence>
<dbReference type="InterPro" id="IPR012920">
    <property type="entry name" value="rRNA_MeTfrase_SPB1-like_C"/>
</dbReference>
<dbReference type="EMBL" id="JAGTTL010000013">
    <property type="protein sequence ID" value="KAK6314471.1"/>
    <property type="molecule type" value="Genomic_DNA"/>
</dbReference>
<comment type="caution">
    <text evidence="4">The sequence shown here is derived from an EMBL/GenBank/DDBJ whole genome shotgun (WGS) entry which is preliminary data.</text>
</comment>
<evidence type="ECO:0000256" key="2">
    <source>
        <dbReference type="SAM" id="MobiDB-lite"/>
    </source>
</evidence>
<reference evidence="4 5" key="1">
    <citation type="submission" date="2021-04" db="EMBL/GenBank/DDBJ databases">
        <authorList>
            <person name="De Guttry C."/>
            <person name="Zahm M."/>
            <person name="Klopp C."/>
            <person name="Cabau C."/>
            <person name="Louis A."/>
            <person name="Berthelot C."/>
            <person name="Parey E."/>
            <person name="Roest Crollius H."/>
            <person name="Montfort J."/>
            <person name="Robinson-Rechavi M."/>
            <person name="Bucao C."/>
            <person name="Bouchez O."/>
            <person name="Gislard M."/>
            <person name="Lluch J."/>
            <person name="Milhes M."/>
            <person name="Lampietro C."/>
            <person name="Lopez Roques C."/>
            <person name="Donnadieu C."/>
            <person name="Braasch I."/>
            <person name="Desvignes T."/>
            <person name="Postlethwait J."/>
            <person name="Bobe J."/>
            <person name="Wedekind C."/>
            <person name="Guiguen Y."/>
        </authorList>
    </citation>
    <scope>NUCLEOTIDE SEQUENCE [LARGE SCALE GENOMIC DNA]</scope>
    <source>
        <strain evidence="4">Cs_M1</strain>
        <tissue evidence="4">Blood</tissue>
    </source>
</reference>
<dbReference type="Pfam" id="PF07780">
    <property type="entry name" value="Spb1_C"/>
    <property type="match status" value="1"/>
</dbReference>
<feature type="domain" description="Ribosomal RNA methyltransferase SPB1-like C-terminal" evidence="3">
    <location>
        <begin position="100"/>
        <end position="300"/>
    </location>
</feature>
<accession>A0AAN8M0B5</accession>
<dbReference type="AlphaFoldDB" id="A0AAN8M0B5"/>